<feature type="transmembrane region" description="Helical" evidence="1">
    <location>
        <begin position="50"/>
        <end position="67"/>
    </location>
</feature>
<feature type="transmembrane region" description="Helical" evidence="1">
    <location>
        <begin position="183"/>
        <end position="199"/>
    </location>
</feature>
<feature type="transmembrane region" description="Helical" evidence="1">
    <location>
        <begin position="238"/>
        <end position="255"/>
    </location>
</feature>
<dbReference type="PANTHER" id="PTHR23028">
    <property type="entry name" value="ACETYLTRANSFERASE"/>
    <property type="match status" value="1"/>
</dbReference>
<proteinExistence type="predicted"/>
<feature type="transmembrane region" description="Helical" evidence="1">
    <location>
        <begin position="205"/>
        <end position="226"/>
    </location>
</feature>
<feature type="transmembrane region" description="Helical" evidence="1">
    <location>
        <begin position="20"/>
        <end position="38"/>
    </location>
</feature>
<dbReference type="Proteomes" id="UP001500575">
    <property type="component" value="Unassembled WGS sequence"/>
</dbReference>
<keyword evidence="1" id="KW-1133">Transmembrane helix</keyword>
<dbReference type="InterPro" id="IPR050879">
    <property type="entry name" value="Acyltransferase_3"/>
</dbReference>
<dbReference type="Pfam" id="PF01757">
    <property type="entry name" value="Acyl_transf_3"/>
    <property type="match status" value="1"/>
</dbReference>
<feature type="transmembrane region" description="Helical" evidence="1">
    <location>
        <begin position="156"/>
        <end position="176"/>
    </location>
</feature>
<evidence type="ECO:0000259" key="2">
    <source>
        <dbReference type="Pfam" id="PF01757"/>
    </source>
</evidence>
<evidence type="ECO:0000313" key="3">
    <source>
        <dbReference type="EMBL" id="GAA2127159.1"/>
    </source>
</evidence>
<dbReference type="RefSeq" id="WP_344304215.1">
    <property type="nucleotide sequence ID" value="NZ_BAAAQQ010000012.1"/>
</dbReference>
<keyword evidence="1" id="KW-0472">Membrane</keyword>
<dbReference type="EMBL" id="BAAAQQ010000012">
    <property type="protein sequence ID" value="GAA2127159.1"/>
    <property type="molecule type" value="Genomic_DNA"/>
</dbReference>
<dbReference type="PANTHER" id="PTHR23028:SF53">
    <property type="entry name" value="ACYL_TRANSF_3 DOMAIN-CONTAINING PROTEIN"/>
    <property type="match status" value="1"/>
</dbReference>
<evidence type="ECO:0000256" key="1">
    <source>
        <dbReference type="SAM" id="Phobius"/>
    </source>
</evidence>
<comment type="caution">
    <text evidence="3">The sequence shown here is derived from an EMBL/GenBank/DDBJ whole genome shotgun (WGS) entry which is preliminary data.</text>
</comment>
<keyword evidence="4" id="KW-1185">Reference proteome</keyword>
<feature type="transmembrane region" description="Helical" evidence="1">
    <location>
        <begin position="311"/>
        <end position="333"/>
    </location>
</feature>
<keyword evidence="1" id="KW-0812">Transmembrane</keyword>
<keyword evidence="3" id="KW-0808">Transferase</keyword>
<keyword evidence="3" id="KW-0012">Acyltransferase</keyword>
<dbReference type="InterPro" id="IPR002656">
    <property type="entry name" value="Acyl_transf_3_dom"/>
</dbReference>
<reference evidence="3 4" key="1">
    <citation type="journal article" date="2019" name="Int. J. Syst. Evol. Microbiol.">
        <title>The Global Catalogue of Microorganisms (GCM) 10K type strain sequencing project: providing services to taxonomists for standard genome sequencing and annotation.</title>
        <authorList>
            <consortium name="The Broad Institute Genomics Platform"/>
            <consortium name="The Broad Institute Genome Sequencing Center for Infectious Disease"/>
            <person name="Wu L."/>
            <person name="Ma J."/>
        </authorList>
    </citation>
    <scope>NUCLEOTIDE SEQUENCE [LARGE SCALE GENOMIC DNA]</scope>
    <source>
        <strain evidence="3 4">JCM 16021</strain>
    </source>
</reference>
<gene>
    <name evidence="3" type="ORF">GCM10009843_26300</name>
</gene>
<accession>A0ABN2YH63</accession>
<feature type="domain" description="Acyltransferase 3" evidence="2">
    <location>
        <begin position="16"/>
        <end position="329"/>
    </location>
</feature>
<evidence type="ECO:0000313" key="4">
    <source>
        <dbReference type="Proteomes" id="UP001500575"/>
    </source>
</evidence>
<organism evidence="3 4">
    <name type="scientific">Nocardioides bigeumensis</name>
    <dbReference type="NCBI Taxonomy" id="433657"/>
    <lineage>
        <taxon>Bacteria</taxon>
        <taxon>Bacillati</taxon>
        <taxon>Actinomycetota</taxon>
        <taxon>Actinomycetes</taxon>
        <taxon>Propionibacteriales</taxon>
        <taxon>Nocardioidaceae</taxon>
        <taxon>Nocardioides</taxon>
    </lineage>
</organism>
<protein>
    <submittedName>
        <fullName evidence="3">Acyltransferase</fullName>
    </submittedName>
</protein>
<feature type="transmembrane region" description="Helical" evidence="1">
    <location>
        <begin position="87"/>
        <end position="110"/>
    </location>
</feature>
<sequence>MRASVPFAQVLSGGDNALNFLRLVLASGVVVGHAWPFVTGADGPMPGGMSLGVWCVSGFFGISGYLVTGSRMRLPFLDYLGRRALRILPAFWVCLVVTAVVFAPLSAMLAGDPVQIVDAGSAASYVGANGGLWIFQAGIDGTLTHVQIPGDWNGSLWTLSYEFAAYLAIGALFGLVRGEQGRRRVCLVLAGVLVVGNLLGEVRGVAAGVFVYTVWLGGAFLCGAVIRTWRDRVPCDARLAAGAAAVLVVACLLDLPRTLGAPALTYLLLWAGATLPIRLGRRHDVSYGIYIYAFPVSQLLGSSALDPHLGVPAQATLTFLLCLPLAWASWLLVESPAMRHHAALTRFHDRAATAPAERSQ</sequence>
<name>A0ABN2YH63_9ACTN</name>
<dbReference type="GO" id="GO:0016746">
    <property type="term" value="F:acyltransferase activity"/>
    <property type="evidence" value="ECO:0007669"/>
    <property type="project" value="UniProtKB-KW"/>
</dbReference>